<dbReference type="PANTHER" id="PTHR30023:SF0">
    <property type="entry name" value="PENICILLIN-SENSITIVE CARBOXYPEPTIDASE A"/>
    <property type="match status" value="1"/>
</dbReference>
<dbReference type="EMBL" id="JAVMIP010000026">
    <property type="protein sequence ID" value="MDS3862306.1"/>
    <property type="molecule type" value="Genomic_DNA"/>
</dbReference>
<comment type="caution">
    <text evidence="3">The sequence shown here is derived from an EMBL/GenBank/DDBJ whole genome shotgun (WGS) entry which is preliminary data.</text>
</comment>
<dbReference type="GO" id="GO:0006508">
    <property type="term" value="P:proteolysis"/>
    <property type="evidence" value="ECO:0007669"/>
    <property type="project" value="InterPro"/>
</dbReference>
<proteinExistence type="inferred from homology"/>
<dbReference type="GO" id="GO:0009002">
    <property type="term" value="F:serine-type D-Ala-D-Ala carboxypeptidase activity"/>
    <property type="evidence" value="ECO:0007669"/>
    <property type="project" value="UniProtKB-EC"/>
</dbReference>
<dbReference type="PANTHER" id="PTHR30023">
    <property type="entry name" value="D-ALANYL-D-ALANINE CARBOXYPEPTIDASE"/>
    <property type="match status" value="1"/>
</dbReference>
<dbReference type="Gene3D" id="3.40.710.10">
    <property type="entry name" value="DD-peptidase/beta-lactamase superfamily"/>
    <property type="match status" value="2"/>
</dbReference>
<sequence length="424" mass="46028">MWELLAATNLLWEMQTGQPPLTLPQPQALVTQSDPQLQAQTQAYLKNLASLGFSPQTQGIWLQAGRELLVNHNGEKPLSAASVTKVATSLVVLEQLGTDYRFTTQLAATGPIQNGVLRGDLVVIGGGDPLLVWEEGAAIGHQLNQLGIREVQGNLVVVGPLMMNFETDPLTAGVYLRQAMDTRQLPDYVRQQAQAEKLTIPAAQVRIQGTVIPQTQASPTAKRLFAHQSLPLIEIVRQMNIYSNNDIAEALAGVVGGGPRVAKRAIELANLTPTDIQLINGSGLGDENRVSPRAACGMLDRLQAWLVPQNYNLADVLPMAGRDKGTVEYRQLPKATLIKTGTLWNVSALVGVVPTRKFGPVCFAIVNNSTVDHVWSFREQQDQFVQALSRTLGTPTPLPPPFLSKSTYPKIGDLNRNLDPAPRS</sequence>
<dbReference type="InterPro" id="IPR012338">
    <property type="entry name" value="Beta-lactam/transpept-like"/>
</dbReference>
<dbReference type="PRINTS" id="PR00922">
    <property type="entry name" value="DADACBPTASE3"/>
</dbReference>
<dbReference type="InterPro" id="IPR000667">
    <property type="entry name" value="Peptidase_S13"/>
</dbReference>
<dbReference type="EC" id="3.4.16.4" evidence="3"/>
<evidence type="ECO:0000313" key="4">
    <source>
        <dbReference type="Proteomes" id="UP001268256"/>
    </source>
</evidence>
<dbReference type="AlphaFoldDB" id="A0AAE4FU93"/>
<name>A0AAE4FU93_9CYAN</name>
<keyword evidence="3" id="KW-0645">Protease</keyword>
<evidence type="ECO:0000313" key="3">
    <source>
        <dbReference type="EMBL" id="MDS3862306.1"/>
    </source>
</evidence>
<comment type="similarity">
    <text evidence="1">Belongs to the peptidase S13 family.</text>
</comment>
<evidence type="ECO:0000256" key="1">
    <source>
        <dbReference type="ARBA" id="ARBA00006096"/>
    </source>
</evidence>
<dbReference type="GO" id="GO:0000270">
    <property type="term" value="P:peptidoglycan metabolic process"/>
    <property type="evidence" value="ECO:0007669"/>
    <property type="project" value="TreeGrafter"/>
</dbReference>
<organism evidence="3 4">
    <name type="scientific">Pseudocalidococcus azoricus BACA0444</name>
    <dbReference type="NCBI Taxonomy" id="2918990"/>
    <lineage>
        <taxon>Bacteria</taxon>
        <taxon>Bacillati</taxon>
        <taxon>Cyanobacteriota</taxon>
        <taxon>Cyanophyceae</taxon>
        <taxon>Acaryochloridales</taxon>
        <taxon>Thermosynechococcaceae</taxon>
        <taxon>Pseudocalidococcus</taxon>
        <taxon>Pseudocalidococcus azoricus</taxon>
    </lineage>
</organism>
<gene>
    <name evidence="3" type="ORF">RIF25_16015</name>
</gene>
<dbReference type="Pfam" id="PF02113">
    <property type="entry name" value="Peptidase_S13"/>
    <property type="match status" value="2"/>
</dbReference>
<keyword evidence="2 3" id="KW-0378">Hydrolase</keyword>
<evidence type="ECO:0000256" key="2">
    <source>
        <dbReference type="ARBA" id="ARBA00022801"/>
    </source>
</evidence>
<reference evidence="4" key="1">
    <citation type="submission" date="2023-07" db="EMBL/GenBank/DDBJ databases">
        <authorList>
            <person name="Luz R."/>
            <person name="Cordeiro R."/>
            <person name="Fonseca A."/>
            <person name="Goncalves V."/>
        </authorList>
    </citation>
    <scope>NUCLEOTIDE SEQUENCE [LARGE SCALE GENOMIC DNA]</scope>
    <source>
        <strain evidence="4">BACA0444</strain>
    </source>
</reference>
<keyword evidence="3" id="KW-0121">Carboxypeptidase</keyword>
<dbReference type="RefSeq" id="WP_322879513.1">
    <property type="nucleotide sequence ID" value="NZ_JAVMIP010000026.1"/>
</dbReference>
<dbReference type="Proteomes" id="UP001268256">
    <property type="component" value="Unassembled WGS sequence"/>
</dbReference>
<dbReference type="SUPFAM" id="SSF56601">
    <property type="entry name" value="beta-lactamase/transpeptidase-like"/>
    <property type="match status" value="1"/>
</dbReference>
<protein>
    <submittedName>
        <fullName evidence="3">D-alanyl-D-alanine carboxypeptidase</fullName>
        <ecNumber evidence="3">3.4.16.4</ecNumber>
    </submittedName>
</protein>
<accession>A0AAE4FU93</accession>
<keyword evidence="4" id="KW-1185">Reference proteome</keyword>